<dbReference type="Gene3D" id="2.170.270.10">
    <property type="entry name" value="SET domain"/>
    <property type="match status" value="1"/>
</dbReference>
<evidence type="ECO:0000259" key="1">
    <source>
        <dbReference type="PROSITE" id="PS50280"/>
    </source>
</evidence>
<organism evidence="2 3">
    <name type="scientific">Rhypophila decipiens</name>
    <dbReference type="NCBI Taxonomy" id="261697"/>
    <lineage>
        <taxon>Eukaryota</taxon>
        <taxon>Fungi</taxon>
        <taxon>Dikarya</taxon>
        <taxon>Ascomycota</taxon>
        <taxon>Pezizomycotina</taxon>
        <taxon>Sordariomycetes</taxon>
        <taxon>Sordariomycetidae</taxon>
        <taxon>Sordariales</taxon>
        <taxon>Naviculisporaceae</taxon>
        <taxon>Rhypophila</taxon>
    </lineage>
</organism>
<reference evidence="2" key="2">
    <citation type="submission" date="2023-05" db="EMBL/GenBank/DDBJ databases">
        <authorList>
            <consortium name="Lawrence Berkeley National Laboratory"/>
            <person name="Steindorff A."/>
            <person name="Hensen N."/>
            <person name="Bonometti L."/>
            <person name="Westerberg I."/>
            <person name="Brannstrom I.O."/>
            <person name="Guillou S."/>
            <person name="Cros-Aarteil S."/>
            <person name="Calhoun S."/>
            <person name="Haridas S."/>
            <person name="Kuo A."/>
            <person name="Mondo S."/>
            <person name="Pangilinan J."/>
            <person name="Riley R."/>
            <person name="Labutti K."/>
            <person name="Andreopoulos B."/>
            <person name="Lipzen A."/>
            <person name="Chen C."/>
            <person name="Yanf M."/>
            <person name="Daum C."/>
            <person name="Ng V."/>
            <person name="Clum A."/>
            <person name="Ohm R."/>
            <person name="Martin F."/>
            <person name="Silar P."/>
            <person name="Natvig D."/>
            <person name="Lalanne C."/>
            <person name="Gautier V."/>
            <person name="Ament-Velasquez S.L."/>
            <person name="Kruys A."/>
            <person name="Hutchinson M.I."/>
            <person name="Powell A.J."/>
            <person name="Barry K."/>
            <person name="Miller A.N."/>
            <person name="Grigoriev I.V."/>
            <person name="Debuchy R."/>
            <person name="Gladieux P."/>
            <person name="Thoren M.H."/>
            <person name="Johannesson H."/>
        </authorList>
    </citation>
    <scope>NUCLEOTIDE SEQUENCE</scope>
    <source>
        <strain evidence="2">PSN293</strain>
    </source>
</reference>
<sequence length="392" mass="44266">MRSSTPQGHMAQISHHMKVIDVSERSSGLKQFLIRQSQILLAKQIDEKKRKDGRQRADPSFLREIKDTNGWDKSKLDRHCGIGRKWVRLLGEYEGLICFILPERNAFGISPNSYLDLEDENIEMFHRLLDDPHTRSLCEIAKAFQESLATSNNIEFIWEAGRYNIGALGDEELLACLRPLPSVSENIFNPPDFQDSPRPELWPQDWPWPVDPTAYHLDKWCDLCDLDDCDCINNQSNSKPRIRQYGKKGRGLQAVAQNRGLVAYRNGEIIGFLSGEVASTGAHSDEWTVEFTRPDIPGEPTVCQIYTGQRGNIFRLLNHSHRPNAEFDQIKVSGRYRTAVKALEDIGDGAEIEVSYGPGYEMLGGCLCRECSVAGEGNTDTSNVNQISREAP</sequence>
<dbReference type="InterPro" id="IPR001214">
    <property type="entry name" value="SET_dom"/>
</dbReference>
<dbReference type="EMBL" id="MU858508">
    <property type="protein sequence ID" value="KAK4206105.1"/>
    <property type="molecule type" value="Genomic_DNA"/>
</dbReference>
<gene>
    <name evidence="2" type="ORF">QBC37DRAFT_393645</name>
</gene>
<reference evidence="2" key="1">
    <citation type="journal article" date="2023" name="Mol. Phylogenet. Evol.">
        <title>Genome-scale phylogeny and comparative genomics of the fungal order Sordariales.</title>
        <authorList>
            <person name="Hensen N."/>
            <person name="Bonometti L."/>
            <person name="Westerberg I."/>
            <person name="Brannstrom I.O."/>
            <person name="Guillou S."/>
            <person name="Cros-Aarteil S."/>
            <person name="Calhoun S."/>
            <person name="Haridas S."/>
            <person name="Kuo A."/>
            <person name="Mondo S."/>
            <person name="Pangilinan J."/>
            <person name="Riley R."/>
            <person name="LaButti K."/>
            <person name="Andreopoulos B."/>
            <person name="Lipzen A."/>
            <person name="Chen C."/>
            <person name="Yan M."/>
            <person name="Daum C."/>
            <person name="Ng V."/>
            <person name="Clum A."/>
            <person name="Steindorff A."/>
            <person name="Ohm R.A."/>
            <person name="Martin F."/>
            <person name="Silar P."/>
            <person name="Natvig D.O."/>
            <person name="Lalanne C."/>
            <person name="Gautier V."/>
            <person name="Ament-Velasquez S.L."/>
            <person name="Kruys A."/>
            <person name="Hutchinson M.I."/>
            <person name="Powell A.J."/>
            <person name="Barry K."/>
            <person name="Miller A.N."/>
            <person name="Grigoriev I.V."/>
            <person name="Debuchy R."/>
            <person name="Gladieux P."/>
            <person name="Hiltunen Thoren M."/>
            <person name="Johannesson H."/>
        </authorList>
    </citation>
    <scope>NUCLEOTIDE SEQUENCE</scope>
    <source>
        <strain evidence="2">PSN293</strain>
    </source>
</reference>
<proteinExistence type="predicted"/>
<evidence type="ECO:0000313" key="2">
    <source>
        <dbReference type="EMBL" id="KAK4206105.1"/>
    </source>
</evidence>
<dbReference type="SMART" id="SM00317">
    <property type="entry name" value="SET"/>
    <property type="match status" value="1"/>
</dbReference>
<accession>A0AAN6XV32</accession>
<protein>
    <recommendedName>
        <fullName evidence="1">SET domain-containing protein</fullName>
    </recommendedName>
</protein>
<dbReference type="AlphaFoldDB" id="A0AAN6XV32"/>
<dbReference type="InterPro" id="IPR046341">
    <property type="entry name" value="SET_dom_sf"/>
</dbReference>
<dbReference type="Pfam" id="PF00856">
    <property type="entry name" value="SET"/>
    <property type="match status" value="1"/>
</dbReference>
<evidence type="ECO:0000313" key="3">
    <source>
        <dbReference type="Proteomes" id="UP001301769"/>
    </source>
</evidence>
<dbReference type="SUPFAM" id="SSF82199">
    <property type="entry name" value="SET domain"/>
    <property type="match status" value="1"/>
</dbReference>
<dbReference type="PROSITE" id="PS50280">
    <property type="entry name" value="SET"/>
    <property type="match status" value="1"/>
</dbReference>
<comment type="caution">
    <text evidence="2">The sequence shown here is derived from an EMBL/GenBank/DDBJ whole genome shotgun (WGS) entry which is preliminary data.</text>
</comment>
<feature type="domain" description="SET" evidence="1">
    <location>
        <begin position="238"/>
        <end position="357"/>
    </location>
</feature>
<keyword evidence="3" id="KW-1185">Reference proteome</keyword>
<name>A0AAN6XV32_9PEZI</name>
<dbReference type="Proteomes" id="UP001301769">
    <property type="component" value="Unassembled WGS sequence"/>
</dbReference>